<reference evidence="2" key="1">
    <citation type="journal article" date="2014" name="Front. Microbiol.">
        <title>High frequency of phylogenetically diverse reductive dehalogenase-homologous genes in deep subseafloor sedimentary metagenomes.</title>
        <authorList>
            <person name="Kawai M."/>
            <person name="Futagami T."/>
            <person name="Toyoda A."/>
            <person name="Takaki Y."/>
            <person name="Nishi S."/>
            <person name="Hori S."/>
            <person name="Arai W."/>
            <person name="Tsubouchi T."/>
            <person name="Morono Y."/>
            <person name="Uchiyama I."/>
            <person name="Ito T."/>
            <person name="Fujiyama A."/>
            <person name="Inagaki F."/>
            <person name="Takami H."/>
        </authorList>
    </citation>
    <scope>NUCLEOTIDE SEQUENCE</scope>
    <source>
        <strain evidence="2">Expedition CK06-06</strain>
    </source>
</reference>
<dbReference type="AlphaFoldDB" id="X0SSL6"/>
<keyword evidence="1" id="KW-0812">Transmembrane</keyword>
<organism evidence="2">
    <name type="scientific">marine sediment metagenome</name>
    <dbReference type="NCBI Taxonomy" id="412755"/>
    <lineage>
        <taxon>unclassified sequences</taxon>
        <taxon>metagenomes</taxon>
        <taxon>ecological metagenomes</taxon>
    </lineage>
</organism>
<name>X0SSL6_9ZZZZ</name>
<dbReference type="EMBL" id="BARS01005802">
    <property type="protein sequence ID" value="GAF78917.1"/>
    <property type="molecule type" value="Genomic_DNA"/>
</dbReference>
<feature type="transmembrane region" description="Helical" evidence="1">
    <location>
        <begin position="6"/>
        <end position="27"/>
    </location>
</feature>
<feature type="transmembrane region" description="Helical" evidence="1">
    <location>
        <begin position="156"/>
        <end position="181"/>
    </location>
</feature>
<keyword evidence="1" id="KW-1133">Transmembrane helix</keyword>
<gene>
    <name evidence="2" type="ORF">S01H1_11382</name>
</gene>
<sequence length="197" mass="22019">MNKKILIGSIIAVAILVLVSFTGVVGYQTTQHSTIAKASPLFTIRSSRAIDEESKDLTCEYVGKGSESGIFIPERDRKLSQIYKIIKKISQIDTKSNRFINLLMNQVYQVKPISNENLHELMNKLSQIRNNPEGVTNNIDELDNILIGGWTIFNPICLLIILGFMSIFGFWLSIMSIYAGVTCDPCCYIPLPETLGI</sequence>
<protein>
    <submittedName>
        <fullName evidence="2">Uncharacterized protein</fullName>
    </submittedName>
</protein>
<accession>X0SSL6</accession>
<evidence type="ECO:0000313" key="2">
    <source>
        <dbReference type="EMBL" id="GAF78917.1"/>
    </source>
</evidence>
<evidence type="ECO:0000256" key="1">
    <source>
        <dbReference type="SAM" id="Phobius"/>
    </source>
</evidence>
<proteinExistence type="predicted"/>
<keyword evidence="1" id="KW-0472">Membrane</keyword>
<comment type="caution">
    <text evidence="2">The sequence shown here is derived from an EMBL/GenBank/DDBJ whole genome shotgun (WGS) entry which is preliminary data.</text>
</comment>